<dbReference type="AlphaFoldDB" id="K4KFV5"/>
<name>K4KFV5_GERHY</name>
<feature type="non-terminal residue" evidence="2">
    <location>
        <position position="169"/>
    </location>
</feature>
<reference evidence="2" key="1">
    <citation type="journal article" date="2012" name="Sci. Hortic.">
        <title>Cloning and characterization of resistance gene candidate sequences and molecular marker development in gerbera (Gerbera hybrida).</title>
        <authorList>
            <person name="Song X."/>
            <person name="Deng Z."/>
            <person name="Gong L."/>
            <person name="Hu J."/>
            <person name="Ma Q."/>
        </authorList>
    </citation>
    <scope>NUCLEOTIDE SEQUENCE</scope>
</reference>
<dbReference type="Gene3D" id="3.40.50.300">
    <property type="entry name" value="P-loop containing nucleotide triphosphate hydrolases"/>
    <property type="match status" value="1"/>
</dbReference>
<dbReference type="GO" id="GO:0006952">
    <property type="term" value="P:defense response"/>
    <property type="evidence" value="ECO:0007669"/>
    <property type="project" value="InterPro"/>
</dbReference>
<feature type="non-terminal residue" evidence="2">
    <location>
        <position position="1"/>
    </location>
</feature>
<sequence>GGVGKTPFAFSIYNEISNEFDGCCFVENIREESNKFGLKTLQEKVLLDVLKLNVAVRNVEEGKGKIARRLSRKSVIIVLDDVNHADQLMALAGSHDWFGEGSLIIITTRNQHLLVTHKVDVIHTVNLLTGDEAIQLFSKHAFGDDFPGIDLRKLMQNIVSYASGLPLAL</sequence>
<dbReference type="EMBL" id="JX399677">
    <property type="protein sequence ID" value="AFU97075.1"/>
    <property type="molecule type" value="Genomic_DNA"/>
</dbReference>
<proteinExistence type="predicted"/>
<dbReference type="Pfam" id="PF00931">
    <property type="entry name" value="NB-ARC"/>
    <property type="match status" value="1"/>
</dbReference>
<dbReference type="GO" id="GO:0043531">
    <property type="term" value="F:ADP binding"/>
    <property type="evidence" value="ECO:0007669"/>
    <property type="project" value="InterPro"/>
</dbReference>
<organism evidence="2">
    <name type="scientific">Gerbera hybrida</name>
    <name type="common">Daisy</name>
    <dbReference type="NCBI Taxonomy" id="18101"/>
    <lineage>
        <taxon>Eukaryota</taxon>
        <taxon>Viridiplantae</taxon>
        <taxon>Streptophyta</taxon>
        <taxon>Embryophyta</taxon>
        <taxon>Tracheophyta</taxon>
        <taxon>Spermatophyta</taxon>
        <taxon>Magnoliopsida</taxon>
        <taxon>eudicotyledons</taxon>
        <taxon>Gunneridae</taxon>
        <taxon>Pentapetalae</taxon>
        <taxon>asterids</taxon>
        <taxon>campanulids</taxon>
        <taxon>Asterales</taxon>
        <taxon>Asteraceae</taxon>
        <taxon>Mutisioideae</taxon>
        <taxon>Mutisieae</taxon>
        <taxon>Gerbera</taxon>
    </lineage>
</organism>
<accession>K4KFV5</accession>
<dbReference type="InterPro" id="IPR002182">
    <property type="entry name" value="NB-ARC"/>
</dbReference>
<dbReference type="InterPro" id="IPR027417">
    <property type="entry name" value="P-loop_NTPase"/>
</dbReference>
<dbReference type="PANTHER" id="PTHR11017:SF271">
    <property type="entry name" value="DISEASE RESISTANCE PROTEIN (TIR-NBS-LRR CLASS) FAMILY"/>
    <property type="match status" value="1"/>
</dbReference>
<dbReference type="InterPro" id="IPR044974">
    <property type="entry name" value="Disease_R_plants"/>
</dbReference>
<evidence type="ECO:0000313" key="2">
    <source>
        <dbReference type="EMBL" id="AFU97075.1"/>
    </source>
</evidence>
<dbReference type="PRINTS" id="PR00364">
    <property type="entry name" value="DISEASERSIST"/>
</dbReference>
<dbReference type="PANTHER" id="PTHR11017">
    <property type="entry name" value="LEUCINE-RICH REPEAT-CONTAINING PROTEIN"/>
    <property type="match status" value="1"/>
</dbReference>
<dbReference type="SUPFAM" id="SSF52540">
    <property type="entry name" value="P-loop containing nucleoside triphosphate hydrolases"/>
    <property type="match status" value="1"/>
</dbReference>
<protein>
    <submittedName>
        <fullName evidence="2">NB-LRR resistance-like protein RGC17</fullName>
    </submittedName>
</protein>
<feature type="domain" description="NB-ARC" evidence="1">
    <location>
        <begin position="1"/>
        <end position="143"/>
    </location>
</feature>
<evidence type="ECO:0000259" key="1">
    <source>
        <dbReference type="Pfam" id="PF00931"/>
    </source>
</evidence>